<dbReference type="Proteomes" id="UP001221898">
    <property type="component" value="Unassembled WGS sequence"/>
</dbReference>
<sequence length="116" mass="12757">MATPCWQACAIKPLQLVQNAAACLVFNQPKFTHVTPLLSALAPHRSMHQIQITGACFSNGQRYCSPLPPVTHHSLHPSQTPPLRLLWQTDRPIPPDAWQPLLAVSPLLCPDPSVVE</sequence>
<protein>
    <submittedName>
        <fullName evidence="1">Uncharacterized protein</fullName>
    </submittedName>
</protein>
<proteinExistence type="predicted"/>
<name>A0AAD7R400_9TELE</name>
<reference evidence="1" key="1">
    <citation type="journal article" date="2023" name="Science">
        <title>Genome structures resolve the early diversification of teleost fishes.</title>
        <authorList>
            <person name="Parey E."/>
            <person name="Louis A."/>
            <person name="Montfort J."/>
            <person name="Bouchez O."/>
            <person name="Roques C."/>
            <person name="Iampietro C."/>
            <person name="Lluch J."/>
            <person name="Castinel A."/>
            <person name="Donnadieu C."/>
            <person name="Desvignes T."/>
            <person name="Floi Bucao C."/>
            <person name="Jouanno E."/>
            <person name="Wen M."/>
            <person name="Mejri S."/>
            <person name="Dirks R."/>
            <person name="Jansen H."/>
            <person name="Henkel C."/>
            <person name="Chen W.J."/>
            <person name="Zahm M."/>
            <person name="Cabau C."/>
            <person name="Klopp C."/>
            <person name="Thompson A.W."/>
            <person name="Robinson-Rechavi M."/>
            <person name="Braasch I."/>
            <person name="Lecointre G."/>
            <person name="Bobe J."/>
            <person name="Postlethwait J.H."/>
            <person name="Berthelot C."/>
            <person name="Roest Crollius H."/>
            <person name="Guiguen Y."/>
        </authorList>
    </citation>
    <scope>NUCLEOTIDE SEQUENCE</scope>
    <source>
        <strain evidence="1">NC1722</strain>
    </source>
</reference>
<accession>A0AAD7R400</accession>
<comment type="caution">
    <text evidence="1">The sequence shown here is derived from an EMBL/GenBank/DDBJ whole genome shotgun (WGS) entry which is preliminary data.</text>
</comment>
<evidence type="ECO:0000313" key="2">
    <source>
        <dbReference type="Proteomes" id="UP001221898"/>
    </source>
</evidence>
<organism evidence="1 2">
    <name type="scientific">Aldrovandia affinis</name>
    <dbReference type="NCBI Taxonomy" id="143900"/>
    <lineage>
        <taxon>Eukaryota</taxon>
        <taxon>Metazoa</taxon>
        <taxon>Chordata</taxon>
        <taxon>Craniata</taxon>
        <taxon>Vertebrata</taxon>
        <taxon>Euteleostomi</taxon>
        <taxon>Actinopterygii</taxon>
        <taxon>Neopterygii</taxon>
        <taxon>Teleostei</taxon>
        <taxon>Notacanthiformes</taxon>
        <taxon>Halosauridae</taxon>
        <taxon>Aldrovandia</taxon>
    </lineage>
</organism>
<dbReference type="AlphaFoldDB" id="A0AAD7R400"/>
<keyword evidence="2" id="KW-1185">Reference proteome</keyword>
<dbReference type="EMBL" id="JAINUG010000727">
    <property type="protein sequence ID" value="KAJ8362211.1"/>
    <property type="molecule type" value="Genomic_DNA"/>
</dbReference>
<gene>
    <name evidence="1" type="ORF">AAFF_G00388700</name>
</gene>
<evidence type="ECO:0000313" key="1">
    <source>
        <dbReference type="EMBL" id="KAJ8362211.1"/>
    </source>
</evidence>